<dbReference type="EMBL" id="VSSQ01018106">
    <property type="protein sequence ID" value="MPM61019.1"/>
    <property type="molecule type" value="Genomic_DNA"/>
</dbReference>
<protein>
    <submittedName>
        <fullName evidence="1">Uncharacterized protein</fullName>
    </submittedName>
</protein>
<evidence type="ECO:0000313" key="1">
    <source>
        <dbReference type="EMBL" id="MPM61019.1"/>
    </source>
</evidence>
<proteinExistence type="predicted"/>
<reference evidence="1" key="1">
    <citation type="submission" date="2019-08" db="EMBL/GenBank/DDBJ databases">
        <authorList>
            <person name="Kucharzyk K."/>
            <person name="Murdoch R.W."/>
            <person name="Higgins S."/>
            <person name="Loffler F."/>
        </authorList>
    </citation>
    <scope>NUCLEOTIDE SEQUENCE</scope>
</reference>
<dbReference type="AlphaFoldDB" id="A0A645B6D4"/>
<organism evidence="1">
    <name type="scientific">bioreactor metagenome</name>
    <dbReference type="NCBI Taxonomy" id="1076179"/>
    <lineage>
        <taxon>unclassified sequences</taxon>
        <taxon>metagenomes</taxon>
        <taxon>ecological metagenomes</taxon>
    </lineage>
</organism>
<name>A0A645B6D4_9ZZZZ</name>
<gene>
    <name evidence="1" type="ORF">SDC9_107873</name>
</gene>
<comment type="caution">
    <text evidence="1">The sequence shown here is derived from an EMBL/GenBank/DDBJ whole genome shotgun (WGS) entry which is preliminary data.</text>
</comment>
<sequence>MIEPFFAKENRWANVSLDHLAYRVVRDHYPELSAIEVHVLVMAAHRVYVDDTR</sequence>
<accession>A0A645B6D4</accession>